<gene>
    <name evidence="1" type="ORF">MPEBLZ_04081</name>
</gene>
<comment type="caution">
    <text evidence="1">The sequence shown here is derived from an EMBL/GenBank/DDBJ whole genome shotgun (WGS) entry which is preliminary data.</text>
</comment>
<reference evidence="1 2" key="1">
    <citation type="submission" date="2015-09" db="EMBL/GenBank/DDBJ databases">
        <title>A metagenomics-based metabolic model of nitrate-dependent anaerobic oxidation of methane by Methanoperedens-like archaea.</title>
        <authorList>
            <person name="Arshad A."/>
            <person name="Speth D.R."/>
            <person name="De Graaf R.M."/>
            <person name="Op Den Camp H.J."/>
            <person name="Jetten M.S."/>
            <person name="Welte C.U."/>
        </authorList>
    </citation>
    <scope>NUCLEOTIDE SEQUENCE [LARGE SCALE GENOMIC DNA]</scope>
</reference>
<protein>
    <submittedName>
        <fullName evidence="1">Uncharacterized protein</fullName>
    </submittedName>
</protein>
<organism evidence="1 2">
    <name type="scientific">Candidatus Methanoperedens nitratireducens</name>
    <dbReference type="NCBI Taxonomy" id="1392998"/>
    <lineage>
        <taxon>Archaea</taxon>
        <taxon>Methanobacteriati</taxon>
        <taxon>Methanobacteriota</taxon>
        <taxon>Stenosarchaea group</taxon>
        <taxon>Methanomicrobia</taxon>
        <taxon>Methanosarcinales</taxon>
        <taxon>ANME-2 cluster</taxon>
        <taxon>Candidatus Methanoperedentaceae</taxon>
        <taxon>Candidatus Methanoperedens</taxon>
    </lineage>
</organism>
<sequence>MVRLEREGNSFVFITGKTQPVQDINILINALSELRNGSPDASKIKEGLLYIDNSNESDIRNEIKNILKKALESKGTNV</sequence>
<dbReference type="EMBL" id="LKCM01000367">
    <property type="protein sequence ID" value="KPQ41372.1"/>
    <property type="molecule type" value="Genomic_DNA"/>
</dbReference>
<evidence type="ECO:0000313" key="1">
    <source>
        <dbReference type="EMBL" id="KPQ41372.1"/>
    </source>
</evidence>
<evidence type="ECO:0000313" key="2">
    <source>
        <dbReference type="Proteomes" id="UP000050360"/>
    </source>
</evidence>
<dbReference type="Proteomes" id="UP000050360">
    <property type="component" value="Unassembled WGS sequence"/>
</dbReference>
<dbReference type="AlphaFoldDB" id="A0A0P8CFM3"/>
<accession>A0A0P8CFM3</accession>
<name>A0A0P8CFM3_9EURY</name>
<proteinExistence type="predicted"/>